<dbReference type="NCBIfam" id="TIGR00377">
    <property type="entry name" value="ant_ant_sig"/>
    <property type="match status" value="1"/>
</dbReference>
<evidence type="ECO:0000256" key="1">
    <source>
        <dbReference type="ARBA" id="ARBA00009013"/>
    </source>
</evidence>
<comment type="similarity">
    <text evidence="1 2">Belongs to the anti-sigma-factor antagonist family.</text>
</comment>
<evidence type="ECO:0000313" key="4">
    <source>
        <dbReference type="EMBL" id="GAA2797819.1"/>
    </source>
</evidence>
<dbReference type="Gene3D" id="3.30.750.24">
    <property type="entry name" value="STAS domain"/>
    <property type="match status" value="1"/>
</dbReference>
<dbReference type="PANTHER" id="PTHR33495">
    <property type="entry name" value="ANTI-SIGMA FACTOR ANTAGONIST TM_1081-RELATED-RELATED"/>
    <property type="match status" value="1"/>
</dbReference>
<sequence length="125" mass="13423">MPASSDPCGPPAPFDITIRRSHRLLLAEVVGEVELVNAPKVESELMAALGEQPDVLVVDASRVSFLSSAGLAVLMRVRNSAAGRTRFRVVADSPATLRPIQLTGLDQEIEIFSTRERAIAMAGDR</sequence>
<keyword evidence="5" id="KW-1185">Reference proteome</keyword>
<accession>A0ABN3VEQ2</accession>
<gene>
    <name evidence="4" type="ORF">GCM10010470_36270</name>
</gene>
<dbReference type="InterPro" id="IPR002645">
    <property type="entry name" value="STAS_dom"/>
</dbReference>
<evidence type="ECO:0000256" key="2">
    <source>
        <dbReference type="RuleBase" id="RU003749"/>
    </source>
</evidence>
<evidence type="ECO:0000313" key="5">
    <source>
        <dbReference type="Proteomes" id="UP001500979"/>
    </source>
</evidence>
<proteinExistence type="inferred from homology"/>
<name>A0ABN3VEQ2_9PSEU</name>
<protein>
    <recommendedName>
        <fullName evidence="2">Anti-sigma factor antagonist</fullName>
    </recommendedName>
</protein>
<dbReference type="InterPro" id="IPR036513">
    <property type="entry name" value="STAS_dom_sf"/>
</dbReference>
<dbReference type="RefSeq" id="WP_344681147.1">
    <property type="nucleotide sequence ID" value="NZ_BAAAUX010000014.1"/>
</dbReference>
<dbReference type="EMBL" id="BAAAUX010000014">
    <property type="protein sequence ID" value="GAA2797819.1"/>
    <property type="molecule type" value="Genomic_DNA"/>
</dbReference>
<reference evidence="4 5" key="1">
    <citation type="journal article" date="2019" name="Int. J. Syst. Evol. Microbiol.">
        <title>The Global Catalogue of Microorganisms (GCM) 10K type strain sequencing project: providing services to taxonomists for standard genome sequencing and annotation.</title>
        <authorList>
            <consortium name="The Broad Institute Genomics Platform"/>
            <consortium name="The Broad Institute Genome Sequencing Center for Infectious Disease"/>
            <person name="Wu L."/>
            <person name="Ma J."/>
        </authorList>
    </citation>
    <scope>NUCLEOTIDE SEQUENCE [LARGE SCALE GENOMIC DNA]</scope>
    <source>
        <strain evidence="4 5">JCM 9383</strain>
    </source>
</reference>
<dbReference type="Pfam" id="PF01740">
    <property type="entry name" value="STAS"/>
    <property type="match status" value="1"/>
</dbReference>
<comment type="caution">
    <text evidence="4">The sequence shown here is derived from an EMBL/GenBank/DDBJ whole genome shotgun (WGS) entry which is preliminary data.</text>
</comment>
<dbReference type="CDD" id="cd07043">
    <property type="entry name" value="STAS_anti-anti-sigma_factors"/>
    <property type="match status" value="1"/>
</dbReference>
<evidence type="ECO:0000259" key="3">
    <source>
        <dbReference type="PROSITE" id="PS50801"/>
    </source>
</evidence>
<dbReference type="PROSITE" id="PS50801">
    <property type="entry name" value="STAS"/>
    <property type="match status" value="1"/>
</dbReference>
<dbReference type="PANTHER" id="PTHR33495:SF13">
    <property type="entry name" value="ANTI-SIGMA-F FACTOR ANTAGONIST RSFB"/>
    <property type="match status" value="1"/>
</dbReference>
<organism evidence="4 5">
    <name type="scientific">Saccharopolyspora taberi</name>
    <dbReference type="NCBI Taxonomy" id="60895"/>
    <lineage>
        <taxon>Bacteria</taxon>
        <taxon>Bacillati</taxon>
        <taxon>Actinomycetota</taxon>
        <taxon>Actinomycetes</taxon>
        <taxon>Pseudonocardiales</taxon>
        <taxon>Pseudonocardiaceae</taxon>
        <taxon>Saccharopolyspora</taxon>
    </lineage>
</organism>
<dbReference type="SUPFAM" id="SSF52091">
    <property type="entry name" value="SpoIIaa-like"/>
    <property type="match status" value="1"/>
</dbReference>
<dbReference type="InterPro" id="IPR003658">
    <property type="entry name" value="Anti-sigma_ant"/>
</dbReference>
<dbReference type="Proteomes" id="UP001500979">
    <property type="component" value="Unassembled WGS sequence"/>
</dbReference>
<feature type="domain" description="STAS" evidence="3">
    <location>
        <begin position="14"/>
        <end position="122"/>
    </location>
</feature>